<evidence type="ECO:0000313" key="1">
    <source>
        <dbReference type="EMBL" id="MED6275801.1"/>
    </source>
</evidence>
<name>A0ABU7DLI0_9TELE</name>
<dbReference type="EMBL" id="JAHUTJ010029033">
    <property type="protein sequence ID" value="MED6275801.1"/>
    <property type="molecule type" value="Genomic_DNA"/>
</dbReference>
<dbReference type="Proteomes" id="UP001352852">
    <property type="component" value="Unassembled WGS sequence"/>
</dbReference>
<evidence type="ECO:0000313" key="2">
    <source>
        <dbReference type="Proteomes" id="UP001352852"/>
    </source>
</evidence>
<sequence length="125" mass="14156">MQDGSASCADVADDHRGWRNALSMFRYQRYVDAELLKILQNKATDKKLFTSALHFITDIQTVGGLHLLCTHLSYTRASFSCQRVSEQEEALRTEETSSNQKQVRAQVSAAHQTDYNSLCWVKGLN</sequence>
<protein>
    <submittedName>
        <fullName evidence="1">Uncharacterized protein</fullName>
    </submittedName>
</protein>
<gene>
    <name evidence="1" type="ORF">CHARACLAT_030119</name>
</gene>
<organism evidence="1 2">
    <name type="scientific">Characodon lateralis</name>
    <dbReference type="NCBI Taxonomy" id="208331"/>
    <lineage>
        <taxon>Eukaryota</taxon>
        <taxon>Metazoa</taxon>
        <taxon>Chordata</taxon>
        <taxon>Craniata</taxon>
        <taxon>Vertebrata</taxon>
        <taxon>Euteleostomi</taxon>
        <taxon>Actinopterygii</taxon>
        <taxon>Neopterygii</taxon>
        <taxon>Teleostei</taxon>
        <taxon>Neoteleostei</taxon>
        <taxon>Acanthomorphata</taxon>
        <taxon>Ovalentaria</taxon>
        <taxon>Atherinomorphae</taxon>
        <taxon>Cyprinodontiformes</taxon>
        <taxon>Goodeidae</taxon>
        <taxon>Characodon</taxon>
    </lineage>
</organism>
<comment type="caution">
    <text evidence="1">The sequence shown here is derived from an EMBL/GenBank/DDBJ whole genome shotgun (WGS) entry which is preliminary data.</text>
</comment>
<reference evidence="1 2" key="1">
    <citation type="submission" date="2021-06" db="EMBL/GenBank/DDBJ databases">
        <authorList>
            <person name="Palmer J.M."/>
        </authorList>
    </citation>
    <scope>NUCLEOTIDE SEQUENCE [LARGE SCALE GENOMIC DNA]</scope>
    <source>
        <strain evidence="1 2">CL_MEX2019</strain>
        <tissue evidence="1">Muscle</tissue>
    </source>
</reference>
<accession>A0ABU7DLI0</accession>
<keyword evidence="2" id="KW-1185">Reference proteome</keyword>
<proteinExistence type="predicted"/>